<feature type="region of interest" description="Disordered" evidence="1">
    <location>
        <begin position="401"/>
        <end position="471"/>
    </location>
</feature>
<keyword evidence="2" id="KW-0808">Transferase</keyword>
<feature type="region of interest" description="Disordered" evidence="1">
    <location>
        <begin position="223"/>
        <end position="285"/>
    </location>
</feature>
<dbReference type="EMBL" id="JANTQA010000008">
    <property type="protein sequence ID" value="KAJ3451594.1"/>
    <property type="molecule type" value="Genomic_DNA"/>
</dbReference>
<evidence type="ECO:0000256" key="1">
    <source>
        <dbReference type="SAM" id="MobiDB-lite"/>
    </source>
</evidence>
<feature type="compositionally biased region" description="Polar residues" evidence="1">
    <location>
        <begin position="77"/>
        <end position="102"/>
    </location>
</feature>
<feature type="region of interest" description="Disordered" evidence="1">
    <location>
        <begin position="77"/>
        <end position="124"/>
    </location>
</feature>
<dbReference type="GO" id="GO:0016301">
    <property type="term" value="F:kinase activity"/>
    <property type="evidence" value="ECO:0007669"/>
    <property type="project" value="UniProtKB-KW"/>
</dbReference>
<dbReference type="AlphaFoldDB" id="A0AAV8ADC3"/>
<protein>
    <submittedName>
        <fullName evidence="2">Serine/threonine-protein kinase ste7</fullName>
    </submittedName>
</protein>
<accession>A0AAV8ADC3</accession>
<feature type="compositionally biased region" description="Polar residues" evidence="1">
    <location>
        <begin position="442"/>
        <end position="471"/>
    </location>
</feature>
<evidence type="ECO:0000313" key="3">
    <source>
        <dbReference type="Proteomes" id="UP001146793"/>
    </source>
</evidence>
<gene>
    <name evidence="2" type="ORF">M0812_03345</name>
</gene>
<proteinExistence type="predicted"/>
<organism evidence="2 3">
    <name type="scientific">Anaeramoeba flamelloides</name>
    <dbReference type="NCBI Taxonomy" id="1746091"/>
    <lineage>
        <taxon>Eukaryota</taxon>
        <taxon>Metamonada</taxon>
        <taxon>Anaeramoebidae</taxon>
        <taxon>Anaeramoeba</taxon>
    </lineage>
</organism>
<name>A0AAV8ADC3_9EUKA</name>
<feature type="compositionally biased region" description="Basic residues" evidence="1">
    <location>
        <begin position="415"/>
        <end position="431"/>
    </location>
</feature>
<keyword evidence="2" id="KW-0418">Kinase</keyword>
<evidence type="ECO:0000313" key="2">
    <source>
        <dbReference type="EMBL" id="KAJ3451594.1"/>
    </source>
</evidence>
<reference evidence="2" key="1">
    <citation type="submission" date="2022-08" db="EMBL/GenBank/DDBJ databases">
        <title>Novel sulphate-reducing endosymbionts in the free-living metamonad Anaeramoeba.</title>
        <authorList>
            <person name="Jerlstrom-Hultqvist J."/>
            <person name="Cepicka I."/>
            <person name="Gallot-Lavallee L."/>
            <person name="Salas-Leiva D."/>
            <person name="Curtis B.A."/>
            <person name="Zahonova K."/>
            <person name="Pipaliya S."/>
            <person name="Dacks J."/>
            <person name="Roger A.J."/>
        </authorList>
    </citation>
    <scope>NUCLEOTIDE SEQUENCE</scope>
    <source>
        <strain evidence="2">Busselton2</strain>
    </source>
</reference>
<sequence>MSNFNESFNNFSFFAEFENEKEEQKDVNSPSVFDLSQEQLFSRTLMKEELKNHFKQSQPNSHELLAWRTNEKINQKENNSNLGEIRSNNQNFENNQTKTTDSNSDDEYVPTDPPPLENSFESNDLSKFAMSKKRKKKFKQLKRQNIKLKRQQSKIVRKIRQVKTQILLERENFSCRQDELKNLKELLMIIQSKNRISHNAFHRNNQQKAINNSVTTLKNNKKMSKLHTQRLKMQQQQQQQQQQQKHLKKKQQQKQKQKTKKKPKTAQKKKKQQTNTSEYFNMGYNSRKKRTHSLIQNDIINDTNNHLEINKFYYQQNENKNKIKHFNKKAKSAKNNLLILNNNQITNNQTNIDNLWVNNHQYSNNSEFINKKTNNSILNSNFGFELFSNTNNILNTKETKNAQKSSNCVPNIGRNNKKNKKKNTKTKKKLKINYFGSRKETQNSLNTPNHKSNQIYNHSPIPNQNQNSKNSLFHTQNSKQYNNDDEKKQLFGSDILHQIKKKSKILNKTGNYQQTKKENPQFNQNPDNSNHFDQLSKQFKVLDFSNLDLLVNELNQYNKKVNTNKY</sequence>
<feature type="compositionally biased region" description="Low complexity" evidence="1">
    <location>
        <begin position="232"/>
        <end position="244"/>
    </location>
</feature>
<comment type="caution">
    <text evidence="2">The sequence shown here is derived from an EMBL/GenBank/DDBJ whole genome shotgun (WGS) entry which is preliminary data.</text>
</comment>
<feature type="compositionally biased region" description="Basic residues" evidence="1">
    <location>
        <begin position="245"/>
        <end position="272"/>
    </location>
</feature>
<dbReference type="Proteomes" id="UP001146793">
    <property type="component" value="Unassembled WGS sequence"/>
</dbReference>